<dbReference type="EMBL" id="RWJN01000144">
    <property type="protein sequence ID" value="TCD66227.1"/>
    <property type="molecule type" value="Genomic_DNA"/>
</dbReference>
<organism evidence="2 3">
    <name type="scientific">Steccherinum ochraceum</name>
    <dbReference type="NCBI Taxonomy" id="92696"/>
    <lineage>
        <taxon>Eukaryota</taxon>
        <taxon>Fungi</taxon>
        <taxon>Dikarya</taxon>
        <taxon>Basidiomycota</taxon>
        <taxon>Agaricomycotina</taxon>
        <taxon>Agaricomycetes</taxon>
        <taxon>Polyporales</taxon>
        <taxon>Steccherinaceae</taxon>
        <taxon>Steccherinum</taxon>
    </lineage>
</organism>
<evidence type="ECO:0000313" key="2">
    <source>
        <dbReference type="EMBL" id="TCD66227.1"/>
    </source>
</evidence>
<sequence length="222" mass="25689">MPKTTSKVASKSKSKSQSPYASSSRAPPQPKHVTFDARERDPGGSSSESDDEEYQSPPDELIIRDLFLDKIKGWPEEKVQRFEDYMRSPYDMSPIPSRSATRQARYYFGYYISYSDLCKFSEELNADWPEDPTETTPDPGAFLESVLNVVMLEGRRVRLRSAWVREEDKERFPRIKESVGEACLVIVVLSMLDYRQGCRPTNFEVKEITNLLRRKPIWWKGA</sequence>
<gene>
    <name evidence="2" type="ORF">EIP91_001630</name>
</gene>
<dbReference type="Proteomes" id="UP000292702">
    <property type="component" value="Unassembled WGS sequence"/>
</dbReference>
<evidence type="ECO:0000313" key="3">
    <source>
        <dbReference type="Proteomes" id="UP000292702"/>
    </source>
</evidence>
<keyword evidence="3" id="KW-1185">Reference proteome</keyword>
<evidence type="ECO:0000256" key="1">
    <source>
        <dbReference type="SAM" id="MobiDB-lite"/>
    </source>
</evidence>
<comment type="caution">
    <text evidence="2">The sequence shown here is derived from an EMBL/GenBank/DDBJ whole genome shotgun (WGS) entry which is preliminary data.</text>
</comment>
<feature type="compositionally biased region" description="Low complexity" evidence="1">
    <location>
        <begin position="1"/>
        <end position="26"/>
    </location>
</feature>
<reference evidence="2 3" key="1">
    <citation type="submission" date="2018-11" db="EMBL/GenBank/DDBJ databases">
        <title>Genome assembly of Steccherinum ochraceum LE-BIN_3174, the white-rot fungus of the Steccherinaceae family (The Residual Polyporoid clade, Polyporales, Basidiomycota).</title>
        <authorList>
            <person name="Fedorova T.V."/>
            <person name="Glazunova O.A."/>
            <person name="Landesman E.O."/>
            <person name="Moiseenko K.V."/>
            <person name="Psurtseva N.V."/>
            <person name="Savinova O.S."/>
            <person name="Shakhova N.V."/>
            <person name="Tyazhelova T.V."/>
            <person name="Vasina D.V."/>
        </authorList>
    </citation>
    <scope>NUCLEOTIDE SEQUENCE [LARGE SCALE GENOMIC DNA]</scope>
    <source>
        <strain evidence="2 3">LE-BIN_3174</strain>
    </source>
</reference>
<accession>A0A4V2MWH1</accession>
<dbReference type="AlphaFoldDB" id="A0A4V2MWH1"/>
<feature type="region of interest" description="Disordered" evidence="1">
    <location>
        <begin position="1"/>
        <end position="58"/>
    </location>
</feature>
<proteinExistence type="predicted"/>
<feature type="compositionally biased region" description="Basic and acidic residues" evidence="1">
    <location>
        <begin position="33"/>
        <end position="42"/>
    </location>
</feature>
<name>A0A4V2MWH1_9APHY</name>
<protein>
    <submittedName>
        <fullName evidence="2">Uncharacterized protein</fullName>
    </submittedName>
</protein>